<dbReference type="PRINTS" id="PR00660">
    <property type="entry name" value="ERLUMENR"/>
</dbReference>
<keyword evidence="3" id="KW-0813">Transport</keyword>
<dbReference type="AlphaFoldDB" id="A0A9N9SWD0"/>
<reference evidence="12" key="1">
    <citation type="submission" date="2022-01" db="EMBL/GenBank/DDBJ databases">
        <authorList>
            <person name="King R."/>
        </authorList>
    </citation>
    <scope>NUCLEOTIDE SEQUENCE</scope>
</reference>
<dbReference type="GO" id="GO:0046923">
    <property type="term" value="F:ER retention sequence binding"/>
    <property type="evidence" value="ECO:0007669"/>
    <property type="project" value="InterPro"/>
</dbReference>
<dbReference type="EMBL" id="OU898277">
    <property type="protein sequence ID" value="CAG9830549.1"/>
    <property type="molecule type" value="Genomic_DNA"/>
</dbReference>
<keyword evidence="9 11" id="KW-0472">Membrane</keyword>
<feature type="transmembrane region" description="Helical" evidence="11">
    <location>
        <begin position="152"/>
        <end position="172"/>
    </location>
</feature>
<gene>
    <name evidence="12" type="ORF">DIABBA_LOCUS4244</name>
</gene>
<evidence type="ECO:0000256" key="7">
    <source>
        <dbReference type="ARBA" id="ARBA00022927"/>
    </source>
</evidence>
<dbReference type="GO" id="GO:0005789">
    <property type="term" value="C:endoplasmic reticulum membrane"/>
    <property type="evidence" value="ECO:0007669"/>
    <property type="project" value="UniProtKB-SubCell"/>
</dbReference>
<evidence type="ECO:0000256" key="11">
    <source>
        <dbReference type="SAM" id="Phobius"/>
    </source>
</evidence>
<accession>A0A9N9SWD0</accession>
<dbReference type="PANTHER" id="PTHR10585">
    <property type="entry name" value="ER LUMEN PROTEIN RETAINING RECEPTOR"/>
    <property type="match status" value="1"/>
</dbReference>
<feature type="transmembrane region" description="Helical" evidence="11">
    <location>
        <begin position="96"/>
        <end position="114"/>
    </location>
</feature>
<evidence type="ECO:0000256" key="8">
    <source>
        <dbReference type="ARBA" id="ARBA00022989"/>
    </source>
</evidence>
<evidence type="ECO:0000313" key="12">
    <source>
        <dbReference type="EMBL" id="CAG9830549.1"/>
    </source>
</evidence>
<dbReference type="Proteomes" id="UP001153709">
    <property type="component" value="Chromosome 2"/>
</dbReference>
<keyword evidence="10" id="KW-0675">Receptor</keyword>
<name>A0A9N9SWD0_DIABA</name>
<comment type="subcellular location">
    <subcellularLocation>
        <location evidence="1">Endoplasmic reticulum membrane</location>
        <topology evidence="1">Multi-pass membrane protein</topology>
    </subcellularLocation>
</comment>
<proteinExistence type="inferred from homology"/>
<keyword evidence="13" id="KW-1185">Reference proteome</keyword>
<keyword evidence="4 11" id="KW-0812">Transmembrane</keyword>
<evidence type="ECO:0000256" key="5">
    <source>
        <dbReference type="ARBA" id="ARBA00022824"/>
    </source>
</evidence>
<evidence type="ECO:0000256" key="1">
    <source>
        <dbReference type="ARBA" id="ARBA00004477"/>
    </source>
</evidence>
<dbReference type="GO" id="GO:0006621">
    <property type="term" value="P:protein retention in ER lumen"/>
    <property type="evidence" value="ECO:0007669"/>
    <property type="project" value="InterPro"/>
</dbReference>
<evidence type="ECO:0000256" key="2">
    <source>
        <dbReference type="ARBA" id="ARBA00010120"/>
    </source>
</evidence>
<evidence type="ECO:0000256" key="3">
    <source>
        <dbReference type="ARBA" id="ARBA00022448"/>
    </source>
</evidence>
<sequence>MYPVPEFFPVVEILHTFAMCFLPVCIILKGNCSDVSGKTQLLQAMVVITRYVHPYAIEGYADWTSMTKGMQMTATIFTVFIIFVVMDSYDIKSDIFTAELLVFTAMYLALLFPIKMDSYWILWQFSEYLEAVSLLPQVYLVIKIQNISMGTAVFMTFMAISKLFYIFMWLISHNTKIELFYVTHISAIIHVGIFIAFLILGVCTASANTSKPKSGKIGYAVVDIENVVKNITQKPEKKDKVSDRTPLILYSANN</sequence>
<evidence type="ECO:0000256" key="9">
    <source>
        <dbReference type="ARBA" id="ARBA00023136"/>
    </source>
</evidence>
<dbReference type="GO" id="GO:0016192">
    <property type="term" value="P:vesicle-mediated transport"/>
    <property type="evidence" value="ECO:0007669"/>
    <property type="project" value="UniProtKB-KW"/>
</dbReference>
<evidence type="ECO:0000256" key="4">
    <source>
        <dbReference type="ARBA" id="ARBA00022692"/>
    </source>
</evidence>
<dbReference type="GO" id="GO:0015031">
    <property type="term" value="P:protein transport"/>
    <property type="evidence" value="ECO:0007669"/>
    <property type="project" value="UniProtKB-KW"/>
</dbReference>
<feature type="transmembrane region" description="Helical" evidence="11">
    <location>
        <begin position="120"/>
        <end position="140"/>
    </location>
</feature>
<dbReference type="OrthoDB" id="7694678at2759"/>
<feature type="transmembrane region" description="Helical" evidence="11">
    <location>
        <begin position="69"/>
        <end position="89"/>
    </location>
</feature>
<organism evidence="12 13">
    <name type="scientific">Diabrotica balteata</name>
    <name type="common">Banded cucumber beetle</name>
    <dbReference type="NCBI Taxonomy" id="107213"/>
    <lineage>
        <taxon>Eukaryota</taxon>
        <taxon>Metazoa</taxon>
        <taxon>Ecdysozoa</taxon>
        <taxon>Arthropoda</taxon>
        <taxon>Hexapoda</taxon>
        <taxon>Insecta</taxon>
        <taxon>Pterygota</taxon>
        <taxon>Neoptera</taxon>
        <taxon>Endopterygota</taxon>
        <taxon>Coleoptera</taxon>
        <taxon>Polyphaga</taxon>
        <taxon>Cucujiformia</taxon>
        <taxon>Chrysomeloidea</taxon>
        <taxon>Chrysomelidae</taxon>
        <taxon>Galerucinae</taxon>
        <taxon>Diabroticina</taxon>
        <taxon>Diabroticites</taxon>
        <taxon>Diabrotica</taxon>
    </lineage>
</organism>
<keyword evidence="8 11" id="KW-1133">Transmembrane helix</keyword>
<feature type="transmembrane region" description="Helical" evidence="11">
    <location>
        <begin position="6"/>
        <end position="28"/>
    </location>
</feature>
<keyword evidence="6" id="KW-0931">ER-Golgi transport</keyword>
<keyword evidence="7" id="KW-0653">Protein transport</keyword>
<dbReference type="InterPro" id="IPR000133">
    <property type="entry name" value="ER_ret_rcpt"/>
</dbReference>
<comment type="similarity">
    <text evidence="2">Belongs to the ERD2 family.</text>
</comment>
<protein>
    <submittedName>
        <fullName evidence="12">Uncharacterized protein</fullName>
    </submittedName>
</protein>
<dbReference type="Pfam" id="PF00810">
    <property type="entry name" value="ER_lumen_recept"/>
    <property type="match status" value="1"/>
</dbReference>
<evidence type="ECO:0000256" key="6">
    <source>
        <dbReference type="ARBA" id="ARBA00022892"/>
    </source>
</evidence>
<feature type="transmembrane region" description="Helical" evidence="11">
    <location>
        <begin position="184"/>
        <end position="207"/>
    </location>
</feature>
<evidence type="ECO:0000313" key="13">
    <source>
        <dbReference type="Proteomes" id="UP001153709"/>
    </source>
</evidence>
<evidence type="ECO:0000256" key="10">
    <source>
        <dbReference type="ARBA" id="ARBA00023170"/>
    </source>
</evidence>
<keyword evidence="5" id="KW-0256">Endoplasmic reticulum</keyword>